<dbReference type="Gene3D" id="1.25.40.10">
    <property type="entry name" value="Tetratricopeptide repeat domain"/>
    <property type="match status" value="1"/>
</dbReference>
<keyword evidence="2 3" id="KW-0802">TPR repeat</keyword>
<dbReference type="Proteomes" id="UP001165082">
    <property type="component" value="Unassembled WGS sequence"/>
</dbReference>
<gene>
    <name evidence="5" type="ORF">TrRE_jg309</name>
</gene>
<evidence type="ECO:0000313" key="6">
    <source>
        <dbReference type="Proteomes" id="UP001165082"/>
    </source>
</evidence>
<name>A0A9W7FXH3_9STRA</name>
<evidence type="ECO:0000256" key="4">
    <source>
        <dbReference type="SAM" id="MobiDB-lite"/>
    </source>
</evidence>
<accession>A0A9W7FXH3</accession>
<dbReference type="SMART" id="SM00028">
    <property type="entry name" value="TPR"/>
    <property type="match status" value="3"/>
</dbReference>
<dbReference type="PROSITE" id="PS50005">
    <property type="entry name" value="TPR"/>
    <property type="match status" value="1"/>
</dbReference>
<keyword evidence="1" id="KW-0677">Repeat</keyword>
<dbReference type="OrthoDB" id="10248838at2759"/>
<dbReference type="InterPro" id="IPR019734">
    <property type="entry name" value="TPR_rpt"/>
</dbReference>
<evidence type="ECO:0000313" key="5">
    <source>
        <dbReference type="EMBL" id="GMI22031.1"/>
    </source>
</evidence>
<dbReference type="SUPFAM" id="SSF48452">
    <property type="entry name" value="TPR-like"/>
    <property type="match status" value="1"/>
</dbReference>
<feature type="region of interest" description="Disordered" evidence="4">
    <location>
        <begin position="143"/>
        <end position="180"/>
    </location>
</feature>
<organism evidence="5 6">
    <name type="scientific">Triparma retinervis</name>
    <dbReference type="NCBI Taxonomy" id="2557542"/>
    <lineage>
        <taxon>Eukaryota</taxon>
        <taxon>Sar</taxon>
        <taxon>Stramenopiles</taxon>
        <taxon>Ochrophyta</taxon>
        <taxon>Bolidophyceae</taxon>
        <taxon>Parmales</taxon>
        <taxon>Triparmaceae</taxon>
        <taxon>Triparma</taxon>
    </lineage>
</organism>
<evidence type="ECO:0000256" key="3">
    <source>
        <dbReference type="PROSITE-ProRule" id="PRU00339"/>
    </source>
</evidence>
<dbReference type="PANTHER" id="PTHR22904">
    <property type="entry name" value="TPR REPEAT CONTAINING PROTEIN"/>
    <property type="match status" value="1"/>
</dbReference>
<dbReference type="GO" id="GO:0051879">
    <property type="term" value="F:Hsp90 protein binding"/>
    <property type="evidence" value="ECO:0007669"/>
    <property type="project" value="TreeGrafter"/>
</dbReference>
<feature type="compositionally biased region" description="Basic and acidic residues" evidence="4">
    <location>
        <begin position="164"/>
        <end position="180"/>
    </location>
</feature>
<feature type="repeat" description="TPR" evidence="3">
    <location>
        <begin position="97"/>
        <end position="130"/>
    </location>
</feature>
<protein>
    <submittedName>
        <fullName evidence="5">Uncharacterized protein</fullName>
    </submittedName>
</protein>
<feature type="non-terminal residue" evidence="5">
    <location>
        <position position="180"/>
    </location>
</feature>
<comment type="caution">
    <text evidence="5">The sequence shown here is derived from an EMBL/GenBank/DDBJ whole genome shotgun (WGS) entry which is preliminary data.</text>
</comment>
<proteinExistence type="predicted"/>
<keyword evidence="6" id="KW-1185">Reference proteome</keyword>
<dbReference type="InterPro" id="IPR011990">
    <property type="entry name" value="TPR-like_helical_dom_sf"/>
</dbReference>
<dbReference type="PANTHER" id="PTHR22904:SF523">
    <property type="entry name" value="STRESS-INDUCED-PHOSPHOPROTEIN 1"/>
    <property type="match status" value="1"/>
</dbReference>
<evidence type="ECO:0000256" key="2">
    <source>
        <dbReference type="ARBA" id="ARBA00022803"/>
    </source>
</evidence>
<sequence>MSEVYEASGGLGFDLTEPASSPVHLEHKEAGTEAFKQKNFDLAADHYTKSYNLAPESDDAFKSVVLCNRSAAHGALGELSKALDDAKLSLKYDPENVKGYYRVATYSLQSTDYGGAISAAEKGLKVDPENKSLLRLKIKAKKERKAAPATMSSSNKNYVSLYPEKTEKHGSARDLLRQLK</sequence>
<evidence type="ECO:0000256" key="1">
    <source>
        <dbReference type="ARBA" id="ARBA00022737"/>
    </source>
</evidence>
<dbReference type="AlphaFoldDB" id="A0A9W7FXH3"/>
<reference evidence="5" key="1">
    <citation type="submission" date="2022-07" db="EMBL/GenBank/DDBJ databases">
        <title>Genome analysis of Parmales, a sister group of diatoms, reveals the evolutionary specialization of diatoms from phago-mixotrophs to photoautotrophs.</title>
        <authorList>
            <person name="Ban H."/>
            <person name="Sato S."/>
            <person name="Yoshikawa S."/>
            <person name="Kazumasa Y."/>
            <person name="Nakamura Y."/>
            <person name="Ichinomiya M."/>
            <person name="Saitoh K."/>
            <person name="Sato N."/>
            <person name="Blanc-Mathieu R."/>
            <person name="Endo H."/>
            <person name="Kuwata A."/>
            <person name="Ogata H."/>
        </authorList>
    </citation>
    <scope>NUCLEOTIDE SEQUENCE</scope>
</reference>
<dbReference type="EMBL" id="BRXZ01008135">
    <property type="protein sequence ID" value="GMI22031.1"/>
    <property type="molecule type" value="Genomic_DNA"/>
</dbReference>